<dbReference type="Gene3D" id="3.10.28.10">
    <property type="entry name" value="Homing endonucleases"/>
    <property type="match status" value="2"/>
</dbReference>
<name>A0A1Q9CPR3_SYMMI</name>
<feature type="coiled-coil region" evidence="1">
    <location>
        <begin position="562"/>
        <end position="601"/>
    </location>
</feature>
<keyword evidence="3" id="KW-1185">Reference proteome</keyword>
<evidence type="ECO:0000313" key="3">
    <source>
        <dbReference type="Proteomes" id="UP000186817"/>
    </source>
</evidence>
<evidence type="ECO:0008006" key="4">
    <source>
        <dbReference type="Google" id="ProtNLM"/>
    </source>
</evidence>
<organism evidence="2 3">
    <name type="scientific">Symbiodinium microadriaticum</name>
    <name type="common">Dinoflagellate</name>
    <name type="synonym">Zooxanthella microadriatica</name>
    <dbReference type="NCBI Taxonomy" id="2951"/>
    <lineage>
        <taxon>Eukaryota</taxon>
        <taxon>Sar</taxon>
        <taxon>Alveolata</taxon>
        <taxon>Dinophyceae</taxon>
        <taxon>Suessiales</taxon>
        <taxon>Symbiodiniaceae</taxon>
        <taxon>Symbiodinium</taxon>
    </lineage>
</organism>
<comment type="caution">
    <text evidence="2">The sequence shown here is derived from an EMBL/GenBank/DDBJ whole genome shotgun (WGS) entry which is preliminary data.</text>
</comment>
<sequence>MQGEINRRLEKSIGYFARYEDISRMPELFECSCASLVLLSGAGRLLELLAELSDVPGRDCLRANALKAAVAPPSQSPDCTPQSRRHVSGFSAARRSGASRWHLRCLVQAERVSPEIPTTEGSPWLCALKVTRGLALACEAAAFVFHALPGLWNRWFGGEGATFMVLQIRPGEGRPSLISAHGAQLPHNVCCWGWMLTDAKPAETQSFAFSRLSITARRRAATVATGVAIESGITPAGVDALREENKSLRSLLATLRWPKLASFVARNRNYPLPWHPPHQSVARSEADLQYLSGVFDGDGCVSAHSAANPSAQLMVAQSYDHPDVLMLFQDAFGGGIYAQRHSGVGLTKPSLVWMVFGEKAKLASQVLSIHSNTKRRQLELLADWPREPSERIDVEQRLRCLKTHDSCTRSHCSWSYCAGFLDADGCIIIKPSRLIEVRFSQKFPTVLEHMREFISEQVGVTSTIYQFGSRHFELRIGRDADSKLVLRHMLEAGLRKKAPQAWLAVNATPETAGHVREAFARSVGNQQFGKRLDEAGVQRCLRINNLQMQLRRCKKAGQAEQAAALSQQVHMLKDEHDFLKAQLENRQLRQYIRMLRELRVNGISLCVTGPVLERNDPELTLVIRVGDGDLDSLLEASLVVKAQLEPSVMRAPLDALVKLGRRPLLPGEEAFATLATEVLRVLHGGNIVSCLRRALLATGLLPNAQLCRT</sequence>
<dbReference type="EMBL" id="LSRX01001006">
    <property type="protein sequence ID" value="OLP84919.1"/>
    <property type="molecule type" value="Genomic_DNA"/>
</dbReference>
<gene>
    <name evidence="2" type="ORF">AK812_SmicGene34154</name>
</gene>
<dbReference type="InterPro" id="IPR027434">
    <property type="entry name" value="Homing_endonucl"/>
</dbReference>
<dbReference type="OrthoDB" id="432878at2759"/>
<dbReference type="SUPFAM" id="SSF55608">
    <property type="entry name" value="Homing endonucleases"/>
    <property type="match status" value="2"/>
</dbReference>
<evidence type="ECO:0000313" key="2">
    <source>
        <dbReference type="EMBL" id="OLP84919.1"/>
    </source>
</evidence>
<protein>
    <recommendedName>
        <fullName evidence="4">Homing endonuclease LAGLIDADG domain-containing protein</fullName>
    </recommendedName>
</protein>
<proteinExistence type="predicted"/>
<dbReference type="Proteomes" id="UP000186817">
    <property type="component" value="Unassembled WGS sequence"/>
</dbReference>
<keyword evidence="1" id="KW-0175">Coiled coil</keyword>
<reference evidence="2 3" key="1">
    <citation type="submission" date="2016-02" db="EMBL/GenBank/DDBJ databases">
        <title>Genome analysis of coral dinoflagellate symbionts highlights evolutionary adaptations to a symbiotic lifestyle.</title>
        <authorList>
            <person name="Aranda M."/>
            <person name="Li Y."/>
            <person name="Liew Y.J."/>
            <person name="Baumgarten S."/>
            <person name="Simakov O."/>
            <person name="Wilson M."/>
            <person name="Piel J."/>
            <person name="Ashoor H."/>
            <person name="Bougouffa S."/>
            <person name="Bajic V.B."/>
            <person name="Ryu T."/>
            <person name="Ravasi T."/>
            <person name="Bayer T."/>
            <person name="Micklem G."/>
            <person name="Kim H."/>
            <person name="Bhak J."/>
            <person name="Lajeunesse T.C."/>
            <person name="Voolstra C.R."/>
        </authorList>
    </citation>
    <scope>NUCLEOTIDE SEQUENCE [LARGE SCALE GENOMIC DNA]</scope>
    <source>
        <strain evidence="2 3">CCMP2467</strain>
    </source>
</reference>
<dbReference type="AlphaFoldDB" id="A0A1Q9CPR3"/>
<evidence type="ECO:0000256" key="1">
    <source>
        <dbReference type="SAM" id="Coils"/>
    </source>
</evidence>
<accession>A0A1Q9CPR3</accession>